<dbReference type="InterPro" id="IPR003879">
    <property type="entry name" value="Butyrophylin_SPRY"/>
</dbReference>
<dbReference type="PRINTS" id="PR01407">
    <property type="entry name" value="BUTYPHLNCDUF"/>
</dbReference>
<dbReference type="InterPro" id="IPR043136">
    <property type="entry name" value="B30.2/SPRY_sf"/>
</dbReference>
<evidence type="ECO:0000256" key="3">
    <source>
        <dbReference type="ARBA" id="ARBA00022833"/>
    </source>
</evidence>
<evidence type="ECO:0000259" key="4">
    <source>
        <dbReference type="PROSITE" id="PS50188"/>
    </source>
</evidence>
<feature type="non-terminal residue" evidence="5">
    <location>
        <position position="1"/>
    </location>
</feature>
<sequence>KSLMTKNDVSEFRKELQTLQPHIVELLEKPVGEEEDCSDITVNSTRGCPKLEKISSELRGRIGEIQRSLRSTFNPSEVTFDPETAHPNLILSDDLKTVTFSATKQPYPVSPLRFTSFFQVLSTQTFSEGDHCWEADFEGSPWIIGVCHSGKLKRSGLASALESSQDSWCLMWFNNLLTAFEQSNSVPLKKTTVSPRLEIRLSFKTQRLSFYNISPVSGNTHVYTFKAKLTEP</sequence>
<dbReference type="SMART" id="SM00589">
    <property type="entry name" value="PRY"/>
    <property type="match status" value="1"/>
</dbReference>
<feature type="domain" description="B30.2/SPRY" evidence="4">
    <location>
        <begin position="58"/>
        <end position="232"/>
    </location>
</feature>
<reference evidence="5" key="1">
    <citation type="journal article" date="2004" name="Nature">
        <title>Genome duplication in the teleost fish Tetraodon nigroviridis reveals the early vertebrate proto-karyotype.</title>
        <authorList>
            <person name="Jaillon O."/>
            <person name="Aury J.-M."/>
            <person name="Brunet F."/>
            <person name="Petit J.-L."/>
            <person name="Stange-Thomann N."/>
            <person name="Mauceli E."/>
            <person name="Bouneau L."/>
            <person name="Fischer C."/>
            <person name="Ozouf-Costaz C."/>
            <person name="Bernot A."/>
            <person name="Nicaud S."/>
            <person name="Jaffe D."/>
            <person name="Fisher S."/>
            <person name="Lutfalla G."/>
            <person name="Dossat C."/>
            <person name="Segurens B."/>
            <person name="Dasilva C."/>
            <person name="Salanoubat M."/>
            <person name="Levy M."/>
            <person name="Boudet N."/>
            <person name="Castellano S."/>
            <person name="Anthouard V."/>
            <person name="Jubin C."/>
            <person name="Castelli V."/>
            <person name="Katinka M."/>
            <person name="Vacherie B."/>
            <person name="Biemont C."/>
            <person name="Skalli Z."/>
            <person name="Cattolico L."/>
            <person name="Poulain J."/>
            <person name="De Berardinis V."/>
            <person name="Cruaud C."/>
            <person name="Duprat S."/>
            <person name="Brottier P."/>
            <person name="Coutanceau J.-P."/>
            <person name="Gouzy J."/>
            <person name="Parra G."/>
            <person name="Lardier G."/>
            <person name="Chapple C."/>
            <person name="McKernan K.J."/>
            <person name="McEwan P."/>
            <person name="Bosak S."/>
            <person name="Kellis M."/>
            <person name="Volff J.-N."/>
            <person name="Guigo R."/>
            <person name="Zody M.C."/>
            <person name="Mesirov J."/>
            <person name="Lindblad-Toh K."/>
            <person name="Birren B."/>
            <person name="Nusbaum C."/>
            <person name="Kahn D."/>
            <person name="Robinson-Rechavi M."/>
            <person name="Laudet V."/>
            <person name="Schachter V."/>
            <person name="Quetier F."/>
            <person name="Saurin W."/>
            <person name="Scarpelli C."/>
            <person name="Wincker P."/>
            <person name="Lander E.S."/>
            <person name="Weissenbach J."/>
            <person name="Roest Crollius H."/>
        </authorList>
    </citation>
    <scope>NUCLEOTIDE SEQUENCE [LARGE SCALE GENOMIC DNA]</scope>
</reference>
<dbReference type="OrthoDB" id="426657at2759"/>
<reference evidence="5" key="2">
    <citation type="submission" date="2004-02" db="EMBL/GenBank/DDBJ databases">
        <authorList>
            <consortium name="Genoscope"/>
            <consortium name="Whitehead Institute Centre for Genome Research"/>
        </authorList>
    </citation>
    <scope>NUCLEOTIDE SEQUENCE</scope>
</reference>
<dbReference type="SUPFAM" id="SSF49899">
    <property type="entry name" value="Concanavalin A-like lectins/glucanases"/>
    <property type="match status" value="1"/>
</dbReference>
<gene>
    <name evidence="5" type="ORF">GSTENG00034638001</name>
</gene>
<dbReference type="PANTHER" id="PTHR25465:SF31">
    <property type="entry name" value="RING-TYPE DOMAIN-CONTAINING PROTEIN"/>
    <property type="match status" value="1"/>
</dbReference>
<keyword evidence="1" id="KW-0479">Metal-binding</keyword>
<dbReference type="EMBL" id="CAAE01015091">
    <property type="protein sequence ID" value="CAG12379.1"/>
    <property type="molecule type" value="Genomic_DNA"/>
</dbReference>
<dbReference type="InterPro" id="IPR013320">
    <property type="entry name" value="ConA-like_dom_sf"/>
</dbReference>
<dbReference type="InterPro" id="IPR006574">
    <property type="entry name" value="PRY"/>
</dbReference>
<feature type="non-terminal residue" evidence="5">
    <location>
        <position position="232"/>
    </location>
</feature>
<evidence type="ECO:0000313" key="5">
    <source>
        <dbReference type="EMBL" id="CAG12379.1"/>
    </source>
</evidence>
<dbReference type="AlphaFoldDB" id="Q4RGV3"/>
<protein>
    <submittedName>
        <fullName evidence="5">Chromosome undetermined SCAF15091, whole genome shotgun sequence</fullName>
    </submittedName>
</protein>
<name>Q4RGV3_TETNG</name>
<keyword evidence="3" id="KW-0862">Zinc</keyword>
<dbReference type="InterPro" id="IPR001870">
    <property type="entry name" value="B30.2/SPRY"/>
</dbReference>
<proteinExistence type="predicted"/>
<dbReference type="GO" id="GO:0005737">
    <property type="term" value="C:cytoplasm"/>
    <property type="evidence" value="ECO:0007669"/>
    <property type="project" value="UniProtKB-ARBA"/>
</dbReference>
<keyword evidence="2" id="KW-0863">Zinc-finger</keyword>
<dbReference type="Pfam" id="PF13765">
    <property type="entry name" value="PRY"/>
    <property type="match status" value="1"/>
</dbReference>
<evidence type="ECO:0000256" key="1">
    <source>
        <dbReference type="ARBA" id="ARBA00022723"/>
    </source>
</evidence>
<evidence type="ECO:0000256" key="2">
    <source>
        <dbReference type="ARBA" id="ARBA00022771"/>
    </source>
</evidence>
<dbReference type="KEGG" id="tng:GSTEN00034638G001"/>
<dbReference type="GO" id="GO:0008270">
    <property type="term" value="F:zinc ion binding"/>
    <property type="evidence" value="ECO:0007669"/>
    <property type="project" value="UniProtKB-KW"/>
</dbReference>
<accession>Q4RGV3</accession>
<dbReference type="PROSITE" id="PS50188">
    <property type="entry name" value="B302_SPRY"/>
    <property type="match status" value="1"/>
</dbReference>
<organism evidence="5">
    <name type="scientific">Tetraodon nigroviridis</name>
    <name type="common">Spotted green pufferfish</name>
    <name type="synonym">Chelonodon nigroviridis</name>
    <dbReference type="NCBI Taxonomy" id="99883"/>
    <lineage>
        <taxon>Eukaryota</taxon>
        <taxon>Metazoa</taxon>
        <taxon>Chordata</taxon>
        <taxon>Craniata</taxon>
        <taxon>Vertebrata</taxon>
        <taxon>Euteleostomi</taxon>
        <taxon>Actinopterygii</taxon>
        <taxon>Neopterygii</taxon>
        <taxon>Teleostei</taxon>
        <taxon>Neoteleostei</taxon>
        <taxon>Acanthomorphata</taxon>
        <taxon>Eupercaria</taxon>
        <taxon>Tetraodontiformes</taxon>
        <taxon>Tetradontoidea</taxon>
        <taxon>Tetraodontidae</taxon>
        <taxon>Tetraodon</taxon>
    </lineage>
</organism>
<dbReference type="PANTHER" id="PTHR25465">
    <property type="entry name" value="B-BOX DOMAIN CONTAINING"/>
    <property type="match status" value="1"/>
</dbReference>
<dbReference type="InterPro" id="IPR051051">
    <property type="entry name" value="E3_ubiq-ligase_TRIM/RNF"/>
</dbReference>
<dbReference type="Gene3D" id="2.60.120.920">
    <property type="match status" value="1"/>
</dbReference>